<dbReference type="Proteomes" id="UP000800038">
    <property type="component" value="Unassembled WGS sequence"/>
</dbReference>
<proteinExistence type="predicted"/>
<evidence type="ECO:0000313" key="2">
    <source>
        <dbReference type="Proteomes" id="UP000800038"/>
    </source>
</evidence>
<dbReference type="EMBL" id="ML976090">
    <property type="protein sequence ID" value="KAF1939009.1"/>
    <property type="molecule type" value="Genomic_DNA"/>
</dbReference>
<gene>
    <name evidence="1" type="ORF">EJ02DRAFT_514139</name>
</gene>
<keyword evidence="2" id="KW-1185">Reference proteome</keyword>
<sequence length="190" mass="21919">MHARVQDLARAHYDVVSSISDPAGWKHTICQLMYRPTVRATDLSTIKPIGGLIDERATKFTNNYDYNGGSRLYVSMMHGGWYYHATDMQFPLQPKGGLEITELSIEDLYDYIQDTILRPTWSVSSYPRNFFFNTSRVSMGESKYSVILDLCIFNPKKFDYSDQLGRYRLPAFKIHGKERLLSPDVNNVEI</sequence>
<reference evidence="1" key="1">
    <citation type="journal article" date="2020" name="Stud. Mycol.">
        <title>101 Dothideomycetes genomes: a test case for predicting lifestyles and emergence of pathogens.</title>
        <authorList>
            <person name="Haridas S."/>
            <person name="Albert R."/>
            <person name="Binder M."/>
            <person name="Bloem J."/>
            <person name="Labutti K."/>
            <person name="Salamov A."/>
            <person name="Andreopoulos B."/>
            <person name="Baker S."/>
            <person name="Barry K."/>
            <person name="Bills G."/>
            <person name="Bluhm B."/>
            <person name="Cannon C."/>
            <person name="Castanera R."/>
            <person name="Culley D."/>
            <person name="Daum C."/>
            <person name="Ezra D."/>
            <person name="Gonzalez J."/>
            <person name="Henrissat B."/>
            <person name="Kuo A."/>
            <person name="Liang C."/>
            <person name="Lipzen A."/>
            <person name="Lutzoni F."/>
            <person name="Magnuson J."/>
            <person name="Mondo S."/>
            <person name="Nolan M."/>
            <person name="Ohm R."/>
            <person name="Pangilinan J."/>
            <person name="Park H.-J."/>
            <person name="Ramirez L."/>
            <person name="Alfaro M."/>
            <person name="Sun H."/>
            <person name="Tritt A."/>
            <person name="Yoshinaga Y."/>
            <person name="Zwiers L.-H."/>
            <person name="Turgeon B."/>
            <person name="Goodwin S."/>
            <person name="Spatafora J."/>
            <person name="Crous P."/>
            <person name="Grigoriev I."/>
        </authorList>
    </citation>
    <scope>NUCLEOTIDE SEQUENCE</scope>
    <source>
        <strain evidence="1">CBS 161.51</strain>
    </source>
</reference>
<organism evidence="1 2">
    <name type="scientific">Clathrospora elynae</name>
    <dbReference type="NCBI Taxonomy" id="706981"/>
    <lineage>
        <taxon>Eukaryota</taxon>
        <taxon>Fungi</taxon>
        <taxon>Dikarya</taxon>
        <taxon>Ascomycota</taxon>
        <taxon>Pezizomycotina</taxon>
        <taxon>Dothideomycetes</taxon>
        <taxon>Pleosporomycetidae</taxon>
        <taxon>Pleosporales</taxon>
        <taxon>Diademaceae</taxon>
        <taxon>Clathrospora</taxon>
    </lineage>
</organism>
<dbReference type="AlphaFoldDB" id="A0A6A5SI05"/>
<protein>
    <submittedName>
        <fullName evidence="1">Uncharacterized protein</fullName>
    </submittedName>
</protein>
<accession>A0A6A5SI05</accession>
<evidence type="ECO:0000313" key="1">
    <source>
        <dbReference type="EMBL" id="KAF1939009.1"/>
    </source>
</evidence>
<name>A0A6A5SI05_9PLEO</name>